<name>A0A3M8AKM9_9BACL</name>
<organism evidence="2 3">
    <name type="scientific">Brevibacillus agri</name>
    <dbReference type="NCBI Taxonomy" id="51101"/>
    <lineage>
        <taxon>Bacteria</taxon>
        <taxon>Bacillati</taxon>
        <taxon>Bacillota</taxon>
        <taxon>Bacilli</taxon>
        <taxon>Bacillales</taxon>
        <taxon>Paenibacillaceae</taxon>
        <taxon>Brevibacillus</taxon>
    </lineage>
</organism>
<reference evidence="2 3" key="1">
    <citation type="submission" date="2018-10" db="EMBL/GenBank/DDBJ databases">
        <title>Phylogenomics of Brevibacillus.</title>
        <authorList>
            <person name="Dunlap C."/>
        </authorList>
    </citation>
    <scope>NUCLEOTIDE SEQUENCE [LARGE SCALE GENOMIC DNA]</scope>
    <source>
        <strain evidence="2 3">NRRL NRS 1219</strain>
    </source>
</reference>
<proteinExistence type="predicted"/>
<evidence type="ECO:0000256" key="1">
    <source>
        <dbReference type="SAM" id="MobiDB-lite"/>
    </source>
</evidence>
<protein>
    <submittedName>
        <fullName evidence="2">Uncharacterized protein</fullName>
    </submittedName>
</protein>
<gene>
    <name evidence="2" type="ORF">EB820_21010</name>
</gene>
<evidence type="ECO:0000313" key="2">
    <source>
        <dbReference type="EMBL" id="RNB51015.1"/>
    </source>
</evidence>
<evidence type="ECO:0000313" key="3">
    <source>
        <dbReference type="Proteomes" id="UP000276178"/>
    </source>
</evidence>
<sequence length="71" mass="7920">MASEKLQPNDKGQVAWDMFVGEVRFCGNGRRGKQDSKAVARQQRSNASTSQLIKKALARLASVQRSWPSRT</sequence>
<dbReference type="Proteomes" id="UP000276178">
    <property type="component" value="Unassembled WGS sequence"/>
</dbReference>
<accession>A0A3M8AKM9</accession>
<dbReference type="EMBL" id="RHHN01000066">
    <property type="protein sequence ID" value="RNB51015.1"/>
    <property type="molecule type" value="Genomic_DNA"/>
</dbReference>
<dbReference type="AlphaFoldDB" id="A0A3M8AKM9"/>
<feature type="compositionally biased region" description="Polar residues" evidence="1">
    <location>
        <begin position="42"/>
        <end position="51"/>
    </location>
</feature>
<feature type="region of interest" description="Disordered" evidence="1">
    <location>
        <begin position="29"/>
        <end position="51"/>
    </location>
</feature>
<comment type="caution">
    <text evidence="2">The sequence shown here is derived from an EMBL/GenBank/DDBJ whole genome shotgun (WGS) entry which is preliminary data.</text>
</comment>